<evidence type="ECO:0000256" key="2">
    <source>
        <dbReference type="ARBA" id="ARBA00023125"/>
    </source>
</evidence>
<proteinExistence type="predicted"/>
<sequence>MIRNILIADDHDVVLAGTTMILESRIADILIDQAEDYPEALEKISIKKYDLVILDINMPESKNKKMIPEIKATDPDIKILVFSAYEEDIAIQYIKEGADGYINKLSKVDEISEAVKKMFSEGYYYPANIATRLLEPSPLDSIKNLSEREYEIFTLLVKGFGNLEISNAMNIQMPTISTYKKRIHKKLKTNNVADLIRLYQDHIS</sequence>
<evidence type="ECO:0000256" key="3">
    <source>
        <dbReference type="PROSITE-ProRule" id="PRU00169"/>
    </source>
</evidence>
<dbReference type="Pfam" id="PF00072">
    <property type="entry name" value="Response_reg"/>
    <property type="match status" value="1"/>
</dbReference>
<dbReference type="InterPro" id="IPR000792">
    <property type="entry name" value="Tscrpt_reg_LuxR_C"/>
</dbReference>
<dbReference type="PANTHER" id="PTHR45566:SF2">
    <property type="entry name" value="NARL SUBFAMILY"/>
    <property type="match status" value="1"/>
</dbReference>
<dbReference type="SMART" id="SM00448">
    <property type="entry name" value="REC"/>
    <property type="match status" value="1"/>
</dbReference>
<reference evidence="8" key="1">
    <citation type="submission" date="2015-12" db="EMBL/GenBank/DDBJ databases">
        <title>Genome sequence of a biocontrol rhizobacterium Chryseobacterium kwangjuense strain KJ1R5 isolated from pepper (Capsicum annuum L.).</title>
        <authorList>
            <person name="Jeong J.-J."/>
            <person name="Park H."/>
            <person name="Mannaa M."/>
            <person name="Sang M.K."/>
            <person name="Choi I.-G."/>
            <person name="Kim K.D."/>
        </authorList>
    </citation>
    <scope>NUCLEOTIDE SEQUENCE [LARGE SCALE GENOMIC DNA]</scope>
    <source>
        <strain evidence="8">KJ1R5</strain>
    </source>
</reference>
<dbReference type="EMBL" id="LPUR01000016">
    <property type="protein sequence ID" value="KXH81120.1"/>
    <property type="molecule type" value="Genomic_DNA"/>
</dbReference>
<dbReference type="RefSeq" id="WP_062652301.1">
    <property type="nucleotide sequence ID" value="NZ_JBJXVJ010000004.1"/>
</dbReference>
<protein>
    <submittedName>
        <fullName evidence="6">LuxR family transcriptional regulator</fullName>
    </submittedName>
    <submittedName>
        <fullName evidence="7">Response regulator</fullName>
    </submittedName>
</protein>
<evidence type="ECO:0000313" key="8">
    <source>
        <dbReference type="Proteomes" id="UP000070513"/>
    </source>
</evidence>
<gene>
    <name evidence="7" type="ORF">ACKW6Q_17950</name>
    <name evidence="6" type="ORF">AU378_15465</name>
</gene>
<dbReference type="OrthoDB" id="1013073at2"/>
<feature type="modified residue" description="4-aspartylphosphate" evidence="3">
    <location>
        <position position="55"/>
    </location>
</feature>
<dbReference type="InterPro" id="IPR051015">
    <property type="entry name" value="EvgA-like"/>
</dbReference>
<dbReference type="InterPro" id="IPR058245">
    <property type="entry name" value="NreC/VraR/RcsB-like_REC"/>
</dbReference>
<dbReference type="SUPFAM" id="SSF52172">
    <property type="entry name" value="CheY-like"/>
    <property type="match status" value="1"/>
</dbReference>
<dbReference type="InterPro" id="IPR001789">
    <property type="entry name" value="Sig_transdc_resp-reg_receiver"/>
</dbReference>
<evidence type="ECO:0000259" key="4">
    <source>
        <dbReference type="PROSITE" id="PS50043"/>
    </source>
</evidence>
<dbReference type="Proteomes" id="UP000070513">
    <property type="component" value="Unassembled WGS sequence"/>
</dbReference>
<dbReference type="EMBL" id="JBJXVJ010000004">
    <property type="protein sequence ID" value="MFN1218853.1"/>
    <property type="molecule type" value="Genomic_DNA"/>
</dbReference>
<name>A0A135W861_9FLAO</name>
<dbReference type="InterPro" id="IPR011006">
    <property type="entry name" value="CheY-like_superfamily"/>
</dbReference>
<dbReference type="CDD" id="cd06170">
    <property type="entry name" value="LuxR_C_like"/>
    <property type="match status" value="1"/>
</dbReference>
<dbReference type="GO" id="GO:0003677">
    <property type="term" value="F:DNA binding"/>
    <property type="evidence" value="ECO:0007669"/>
    <property type="project" value="UniProtKB-KW"/>
</dbReference>
<feature type="domain" description="Response regulatory" evidence="5">
    <location>
        <begin position="4"/>
        <end position="119"/>
    </location>
</feature>
<dbReference type="Pfam" id="PF00196">
    <property type="entry name" value="GerE"/>
    <property type="match status" value="1"/>
</dbReference>
<reference evidence="6" key="2">
    <citation type="submission" date="2015-12" db="EMBL/GenBank/DDBJ databases">
        <authorList>
            <person name="Shamseldin A."/>
            <person name="Moawad H."/>
            <person name="Abd El-Rahim W.M."/>
            <person name="Sadowsky M.J."/>
        </authorList>
    </citation>
    <scope>NUCLEOTIDE SEQUENCE</scope>
    <source>
        <strain evidence="6">KJ1R5</strain>
    </source>
</reference>
<evidence type="ECO:0000313" key="7">
    <source>
        <dbReference type="EMBL" id="MFN1218853.1"/>
    </source>
</evidence>
<keyword evidence="9" id="KW-1185">Reference proteome</keyword>
<feature type="domain" description="HTH luxR-type" evidence="4">
    <location>
        <begin position="138"/>
        <end position="203"/>
    </location>
</feature>
<dbReference type="PROSITE" id="PS50043">
    <property type="entry name" value="HTH_LUXR_2"/>
    <property type="match status" value="1"/>
</dbReference>
<keyword evidence="1 3" id="KW-0597">Phosphoprotein</keyword>
<organism evidence="6 8">
    <name type="scientific">Chryseobacterium kwangjuense</name>
    <dbReference type="NCBI Taxonomy" id="267125"/>
    <lineage>
        <taxon>Bacteria</taxon>
        <taxon>Pseudomonadati</taxon>
        <taxon>Bacteroidota</taxon>
        <taxon>Flavobacteriia</taxon>
        <taxon>Flavobacteriales</taxon>
        <taxon>Weeksellaceae</taxon>
        <taxon>Chryseobacterium group</taxon>
        <taxon>Chryseobacterium</taxon>
    </lineage>
</organism>
<dbReference type="PRINTS" id="PR00038">
    <property type="entry name" value="HTHLUXR"/>
</dbReference>
<dbReference type="SUPFAM" id="SSF46894">
    <property type="entry name" value="C-terminal effector domain of the bipartite response regulators"/>
    <property type="match status" value="1"/>
</dbReference>
<evidence type="ECO:0000256" key="1">
    <source>
        <dbReference type="ARBA" id="ARBA00022553"/>
    </source>
</evidence>
<comment type="caution">
    <text evidence="6">The sequence shown here is derived from an EMBL/GenBank/DDBJ whole genome shotgun (WGS) entry which is preliminary data.</text>
</comment>
<dbReference type="PROSITE" id="PS50110">
    <property type="entry name" value="RESPONSE_REGULATORY"/>
    <property type="match status" value="1"/>
</dbReference>
<evidence type="ECO:0000259" key="5">
    <source>
        <dbReference type="PROSITE" id="PS50110"/>
    </source>
</evidence>
<reference evidence="7 9" key="4">
    <citation type="submission" date="2024-12" db="EMBL/GenBank/DDBJ databases">
        <title>Draft genome sequence of Chryseobacterium kwangjuense AG447.</title>
        <authorList>
            <person name="Cheptsov V.S."/>
            <person name="Belov A."/>
            <person name="Zavarzina A.G."/>
        </authorList>
    </citation>
    <scope>NUCLEOTIDE SEQUENCE [LARGE SCALE GENOMIC DNA]</scope>
    <source>
        <strain evidence="7 9">AG447</strain>
    </source>
</reference>
<accession>A0A135W861</accession>
<evidence type="ECO:0000313" key="6">
    <source>
        <dbReference type="EMBL" id="KXH81120.1"/>
    </source>
</evidence>
<dbReference type="SMART" id="SM00421">
    <property type="entry name" value="HTH_LUXR"/>
    <property type="match status" value="1"/>
</dbReference>
<dbReference type="GO" id="GO:0000160">
    <property type="term" value="P:phosphorelay signal transduction system"/>
    <property type="evidence" value="ECO:0007669"/>
    <property type="project" value="InterPro"/>
</dbReference>
<dbReference type="GO" id="GO:0006355">
    <property type="term" value="P:regulation of DNA-templated transcription"/>
    <property type="evidence" value="ECO:0007669"/>
    <property type="project" value="InterPro"/>
</dbReference>
<dbReference type="Gene3D" id="3.40.50.2300">
    <property type="match status" value="1"/>
</dbReference>
<dbReference type="Proteomes" id="UP001634154">
    <property type="component" value="Unassembled WGS sequence"/>
</dbReference>
<evidence type="ECO:0000313" key="9">
    <source>
        <dbReference type="Proteomes" id="UP001634154"/>
    </source>
</evidence>
<keyword evidence="2" id="KW-0238">DNA-binding</keyword>
<dbReference type="CDD" id="cd17535">
    <property type="entry name" value="REC_NarL-like"/>
    <property type="match status" value="1"/>
</dbReference>
<dbReference type="InterPro" id="IPR016032">
    <property type="entry name" value="Sig_transdc_resp-reg_C-effctor"/>
</dbReference>
<dbReference type="AlphaFoldDB" id="A0A135W861"/>
<dbReference type="PANTHER" id="PTHR45566">
    <property type="entry name" value="HTH-TYPE TRANSCRIPTIONAL REGULATOR YHJB-RELATED"/>
    <property type="match status" value="1"/>
</dbReference>
<reference evidence="6 8" key="3">
    <citation type="journal article" date="2016" name="Genome Announc.">
        <title>Draft Genome Sequence of a Biocontrol Rhizobacterium, Chryseobacterium kwangjuense Strain KJ1R5, Isolated from Pepper (Capsicum annuum).</title>
        <authorList>
            <person name="Jeong J.J."/>
            <person name="Park H."/>
            <person name="Park B.H."/>
            <person name="Mannaa M."/>
            <person name="Sang M.K."/>
            <person name="Choi I.G."/>
            <person name="Kim K.D."/>
        </authorList>
    </citation>
    <scope>NUCLEOTIDE SEQUENCE [LARGE SCALE GENOMIC DNA]</scope>
    <source>
        <strain evidence="6 8">KJ1R5</strain>
    </source>
</reference>
<dbReference type="PROSITE" id="PS00622">
    <property type="entry name" value="HTH_LUXR_1"/>
    <property type="match status" value="1"/>
</dbReference>